<dbReference type="InterPro" id="IPR003660">
    <property type="entry name" value="HAMP_dom"/>
</dbReference>
<dbReference type="PANTHER" id="PTHR45436:SF8">
    <property type="entry name" value="HISTIDINE KINASE"/>
    <property type="match status" value="1"/>
</dbReference>
<dbReference type="InterPro" id="IPR036097">
    <property type="entry name" value="HisK_dim/P_sf"/>
</dbReference>
<evidence type="ECO:0000256" key="1">
    <source>
        <dbReference type="ARBA" id="ARBA00000085"/>
    </source>
</evidence>
<dbReference type="InterPro" id="IPR003661">
    <property type="entry name" value="HisK_dim/P_dom"/>
</dbReference>
<dbReference type="InterPro" id="IPR005467">
    <property type="entry name" value="His_kinase_dom"/>
</dbReference>
<evidence type="ECO:0000256" key="8">
    <source>
        <dbReference type="ARBA" id="ARBA00022989"/>
    </source>
</evidence>
<dbReference type="EMBL" id="BSPG01000006">
    <property type="protein sequence ID" value="GLS43601.1"/>
    <property type="molecule type" value="Genomic_DNA"/>
</dbReference>
<feature type="domain" description="HAMP" evidence="13">
    <location>
        <begin position="177"/>
        <end position="227"/>
    </location>
</feature>
<evidence type="ECO:0000256" key="10">
    <source>
        <dbReference type="SAM" id="Coils"/>
    </source>
</evidence>
<evidence type="ECO:0000259" key="13">
    <source>
        <dbReference type="PROSITE" id="PS50885"/>
    </source>
</evidence>
<keyword evidence="6 11" id="KW-0812">Transmembrane</keyword>
<gene>
    <name evidence="14" type="ORF">GCM10007884_15860</name>
</gene>
<organism evidence="14 15">
    <name type="scientific">Methylobacterium brachythecii</name>
    <dbReference type="NCBI Taxonomy" id="1176177"/>
    <lineage>
        <taxon>Bacteria</taxon>
        <taxon>Pseudomonadati</taxon>
        <taxon>Pseudomonadota</taxon>
        <taxon>Alphaproteobacteria</taxon>
        <taxon>Hyphomicrobiales</taxon>
        <taxon>Methylobacteriaceae</taxon>
        <taxon>Methylobacterium</taxon>
    </lineage>
</organism>
<dbReference type="SUPFAM" id="SSF55874">
    <property type="entry name" value="ATPase domain of HSP90 chaperone/DNA topoisomerase II/histidine kinase"/>
    <property type="match status" value="1"/>
</dbReference>
<dbReference type="InterPro" id="IPR050428">
    <property type="entry name" value="TCS_sensor_his_kinase"/>
</dbReference>
<evidence type="ECO:0000259" key="12">
    <source>
        <dbReference type="PROSITE" id="PS50109"/>
    </source>
</evidence>
<evidence type="ECO:0000256" key="9">
    <source>
        <dbReference type="ARBA" id="ARBA00023012"/>
    </source>
</evidence>
<protein>
    <recommendedName>
        <fullName evidence="3">histidine kinase</fullName>
        <ecNumber evidence="3">2.7.13.3</ecNumber>
    </recommendedName>
</protein>
<evidence type="ECO:0000256" key="6">
    <source>
        <dbReference type="ARBA" id="ARBA00022692"/>
    </source>
</evidence>
<evidence type="ECO:0000256" key="4">
    <source>
        <dbReference type="ARBA" id="ARBA00022553"/>
    </source>
</evidence>
<dbReference type="Proteomes" id="UP001156881">
    <property type="component" value="Unassembled WGS sequence"/>
</dbReference>
<dbReference type="Pfam" id="PF02518">
    <property type="entry name" value="HATPase_c"/>
    <property type="match status" value="1"/>
</dbReference>
<keyword evidence="4" id="KW-0597">Phosphoprotein</keyword>
<comment type="catalytic activity">
    <reaction evidence="1">
        <text>ATP + protein L-histidine = ADP + protein N-phospho-L-histidine.</text>
        <dbReference type="EC" id="2.7.13.3"/>
    </reaction>
</comment>
<evidence type="ECO:0000313" key="14">
    <source>
        <dbReference type="EMBL" id="GLS43601.1"/>
    </source>
</evidence>
<evidence type="ECO:0000256" key="3">
    <source>
        <dbReference type="ARBA" id="ARBA00012438"/>
    </source>
</evidence>
<evidence type="ECO:0000256" key="2">
    <source>
        <dbReference type="ARBA" id="ARBA00004370"/>
    </source>
</evidence>
<proteinExistence type="predicted"/>
<dbReference type="EC" id="2.7.13.3" evidence="3"/>
<dbReference type="PANTHER" id="PTHR45436">
    <property type="entry name" value="SENSOR HISTIDINE KINASE YKOH"/>
    <property type="match status" value="1"/>
</dbReference>
<keyword evidence="15" id="KW-1185">Reference proteome</keyword>
<evidence type="ECO:0000256" key="11">
    <source>
        <dbReference type="SAM" id="Phobius"/>
    </source>
</evidence>
<dbReference type="RefSeq" id="WP_183508323.1">
    <property type="nucleotide sequence ID" value="NZ_JACIDN010000007.1"/>
</dbReference>
<keyword evidence="7 14" id="KW-0418">Kinase</keyword>
<keyword evidence="9" id="KW-0902">Two-component regulatory system</keyword>
<sequence>MRLRDLHRTSGFHVALLFFATFGAASLALFGFLYLETRSYGRTSAYEWVQWESARLSRLQTAQLRERTDTWQAFEQGGRPLTVFTPEGQRIAGADLSFPRPAPIGRPFELTQTVNGTTQPYYSMLTLLPDGNLLLVSRSAKVLEALETALVDTFAWGAGGTVAIGIVGAIVFGIGSLRQIEAITFSAAQIMRGDLSERLPQRGLSADLGHLTNVVNEMLDQLERLMREVKGVNENIAHDLRTPLTRVMASLERSLRNARTADDFRTVNEDVLGELRQIVVRFSALLRISELEDRVRRSAFAHVDLTRILDDAFEYYAPIASDKGVSLIWTKPKEAVIVEGDASLLFEAVSNLVDNGIKFTPRGGWVQLVAQTDPSGLSVADNGCGIAPEEIERVKQRHHRGNRVRSYSGFGIGLSLVDSIARLHNLAFTLEDNAPGCRAGIQIQSDKTAGFERITARNFDALGQPSETSVRF</sequence>
<dbReference type="PROSITE" id="PS50885">
    <property type="entry name" value="HAMP"/>
    <property type="match status" value="1"/>
</dbReference>
<dbReference type="SUPFAM" id="SSF47384">
    <property type="entry name" value="Homodimeric domain of signal transducing histidine kinase"/>
    <property type="match status" value="1"/>
</dbReference>
<accession>A0ABQ6D1K2</accession>
<keyword evidence="5" id="KW-0808">Transferase</keyword>
<dbReference type="SMART" id="SM00388">
    <property type="entry name" value="HisKA"/>
    <property type="match status" value="1"/>
</dbReference>
<dbReference type="InterPro" id="IPR003594">
    <property type="entry name" value="HATPase_dom"/>
</dbReference>
<evidence type="ECO:0000256" key="7">
    <source>
        <dbReference type="ARBA" id="ARBA00022777"/>
    </source>
</evidence>
<dbReference type="InterPro" id="IPR036890">
    <property type="entry name" value="HATPase_C_sf"/>
</dbReference>
<reference evidence="15" key="1">
    <citation type="journal article" date="2019" name="Int. J. Syst. Evol. Microbiol.">
        <title>The Global Catalogue of Microorganisms (GCM) 10K type strain sequencing project: providing services to taxonomists for standard genome sequencing and annotation.</title>
        <authorList>
            <consortium name="The Broad Institute Genomics Platform"/>
            <consortium name="The Broad Institute Genome Sequencing Center for Infectious Disease"/>
            <person name="Wu L."/>
            <person name="Ma J."/>
        </authorList>
    </citation>
    <scope>NUCLEOTIDE SEQUENCE [LARGE SCALE GENOMIC DNA]</scope>
    <source>
        <strain evidence="15">NBRC 107710</strain>
    </source>
</reference>
<evidence type="ECO:0000313" key="15">
    <source>
        <dbReference type="Proteomes" id="UP001156881"/>
    </source>
</evidence>
<dbReference type="PROSITE" id="PS50109">
    <property type="entry name" value="HIS_KIN"/>
    <property type="match status" value="1"/>
</dbReference>
<feature type="transmembrane region" description="Helical" evidence="11">
    <location>
        <begin position="154"/>
        <end position="174"/>
    </location>
</feature>
<feature type="transmembrane region" description="Helical" evidence="11">
    <location>
        <begin position="12"/>
        <end position="35"/>
    </location>
</feature>
<keyword evidence="8 11" id="KW-1133">Transmembrane helix</keyword>
<dbReference type="CDD" id="cd00082">
    <property type="entry name" value="HisKA"/>
    <property type="match status" value="1"/>
</dbReference>
<keyword evidence="10" id="KW-0175">Coiled coil</keyword>
<comment type="caution">
    <text evidence="14">The sequence shown here is derived from an EMBL/GenBank/DDBJ whole genome shotgun (WGS) entry which is preliminary data.</text>
</comment>
<dbReference type="GO" id="GO:0016301">
    <property type="term" value="F:kinase activity"/>
    <property type="evidence" value="ECO:0007669"/>
    <property type="project" value="UniProtKB-KW"/>
</dbReference>
<keyword evidence="11" id="KW-0472">Membrane</keyword>
<dbReference type="CDD" id="cd06225">
    <property type="entry name" value="HAMP"/>
    <property type="match status" value="1"/>
</dbReference>
<dbReference type="Gene3D" id="3.30.565.10">
    <property type="entry name" value="Histidine kinase-like ATPase, C-terminal domain"/>
    <property type="match status" value="1"/>
</dbReference>
<feature type="domain" description="Histidine kinase" evidence="12">
    <location>
        <begin position="235"/>
        <end position="447"/>
    </location>
</feature>
<name>A0ABQ6D1K2_9HYPH</name>
<dbReference type="Gene3D" id="1.10.287.130">
    <property type="match status" value="1"/>
</dbReference>
<evidence type="ECO:0000256" key="5">
    <source>
        <dbReference type="ARBA" id="ARBA00022679"/>
    </source>
</evidence>
<comment type="subcellular location">
    <subcellularLocation>
        <location evidence="2">Membrane</location>
    </subcellularLocation>
</comment>
<feature type="coiled-coil region" evidence="10">
    <location>
        <begin position="208"/>
        <end position="235"/>
    </location>
</feature>
<dbReference type="SMART" id="SM00387">
    <property type="entry name" value="HATPase_c"/>
    <property type="match status" value="1"/>
</dbReference>